<sequence length="56" mass="6275">MAIDYGGGGQVQTTVANSEGGCNQSISKIEWVERYWLRGLIMVMFTSALISCYYFE</sequence>
<dbReference type="AlphaFoldDB" id="A0A0E9S3S2"/>
<keyword evidence="1" id="KW-1133">Transmembrane helix</keyword>
<name>A0A0E9S3S2_ANGAN</name>
<keyword evidence="1" id="KW-0812">Transmembrane</keyword>
<reference evidence="2" key="1">
    <citation type="submission" date="2014-11" db="EMBL/GenBank/DDBJ databases">
        <authorList>
            <person name="Amaro Gonzalez C."/>
        </authorList>
    </citation>
    <scope>NUCLEOTIDE SEQUENCE</scope>
</reference>
<dbReference type="EMBL" id="GBXM01073379">
    <property type="protein sequence ID" value="JAH35198.1"/>
    <property type="molecule type" value="Transcribed_RNA"/>
</dbReference>
<protein>
    <submittedName>
        <fullName evidence="2">Uncharacterized protein</fullName>
    </submittedName>
</protein>
<feature type="transmembrane region" description="Helical" evidence="1">
    <location>
        <begin position="35"/>
        <end position="55"/>
    </location>
</feature>
<reference evidence="2" key="2">
    <citation type="journal article" date="2015" name="Fish Shellfish Immunol.">
        <title>Early steps in the European eel (Anguilla anguilla)-Vibrio vulnificus interaction in the gills: Role of the RtxA13 toxin.</title>
        <authorList>
            <person name="Callol A."/>
            <person name="Pajuelo D."/>
            <person name="Ebbesson L."/>
            <person name="Teles M."/>
            <person name="MacKenzie S."/>
            <person name="Amaro C."/>
        </authorList>
    </citation>
    <scope>NUCLEOTIDE SEQUENCE</scope>
</reference>
<accession>A0A0E9S3S2</accession>
<keyword evidence="1" id="KW-0472">Membrane</keyword>
<proteinExistence type="predicted"/>
<organism evidence="2">
    <name type="scientific">Anguilla anguilla</name>
    <name type="common">European freshwater eel</name>
    <name type="synonym">Muraena anguilla</name>
    <dbReference type="NCBI Taxonomy" id="7936"/>
    <lineage>
        <taxon>Eukaryota</taxon>
        <taxon>Metazoa</taxon>
        <taxon>Chordata</taxon>
        <taxon>Craniata</taxon>
        <taxon>Vertebrata</taxon>
        <taxon>Euteleostomi</taxon>
        <taxon>Actinopterygii</taxon>
        <taxon>Neopterygii</taxon>
        <taxon>Teleostei</taxon>
        <taxon>Anguilliformes</taxon>
        <taxon>Anguillidae</taxon>
        <taxon>Anguilla</taxon>
    </lineage>
</organism>
<evidence type="ECO:0000256" key="1">
    <source>
        <dbReference type="SAM" id="Phobius"/>
    </source>
</evidence>
<evidence type="ECO:0000313" key="2">
    <source>
        <dbReference type="EMBL" id="JAH35198.1"/>
    </source>
</evidence>